<reference evidence="1" key="1">
    <citation type="submission" date="2017-03" db="EMBL/GenBank/DDBJ databases">
        <title>The new red algal subphylum Proteorhodophytina comprises the largest and most divergent plastid genomes known.</title>
        <authorList>
            <person name="Munoz-Gomez S.A."/>
            <person name="Mejia-Franco F.G."/>
            <person name="Durnin K."/>
            <person name="Morgan C."/>
            <person name="Grisdale C.J."/>
            <person name="Archibald J.M."/>
            <person name="Slamovits C.H."/>
        </authorList>
    </citation>
    <scope>NUCLEOTIDE SEQUENCE</scope>
    <source>
        <strain evidence="1">UTEX LB2854</strain>
    </source>
</reference>
<accession>A0A1Y9TLA3</accession>
<dbReference type="AlphaFoldDB" id="A0A1Y9TLA3"/>
<dbReference type="InterPro" id="IPR036866">
    <property type="entry name" value="RibonucZ/Hydroxyglut_hydro"/>
</dbReference>
<proteinExistence type="predicted"/>
<geneLocation type="chloroplast" evidence="1"/>
<name>A0A1Y9TLA3_9RHOD</name>
<dbReference type="PANTHER" id="PTHR46018">
    <property type="entry name" value="ZINC PHOSPHODIESTERASE ELAC PROTEIN 1"/>
    <property type="match status" value="1"/>
</dbReference>
<keyword evidence="1" id="KW-0934">Plastid</keyword>
<dbReference type="PANTHER" id="PTHR46018:SF2">
    <property type="entry name" value="ZINC PHOSPHODIESTERASE ELAC PROTEIN 1"/>
    <property type="match status" value="1"/>
</dbReference>
<dbReference type="EMBL" id="KY709207">
    <property type="protein sequence ID" value="ARO90351.1"/>
    <property type="molecule type" value="Genomic_DNA"/>
</dbReference>
<organism evidence="1">
    <name type="scientific">Bangiopsis subsimplex</name>
    <dbReference type="NCBI Taxonomy" id="139980"/>
    <lineage>
        <taxon>Eukaryota</taxon>
        <taxon>Rhodophyta</taxon>
        <taxon>Stylonematophyceae</taxon>
        <taxon>Stylonematales</taxon>
        <taxon>Stylonemataceae</taxon>
        <taxon>Bangiopsis</taxon>
    </lineage>
</organism>
<gene>
    <name evidence="1" type="primary">rnZ</name>
</gene>
<dbReference type="Gene3D" id="3.60.15.10">
    <property type="entry name" value="Ribonuclease Z/Hydroxyacylglutathione hydrolase-like"/>
    <property type="match status" value="1"/>
</dbReference>
<dbReference type="SUPFAM" id="SSF56281">
    <property type="entry name" value="Metallo-hydrolase/oxidoreductase"/>
    <property type="match status" value="1"/>
</dbReference>
<evidence type="ECO:0000313" key="1">
    <source>
        <dbReference type="EMBL" id="ARO90351.1"/>
    </source>
</evidence>
<sequence>MEIIILGDKFSAPYSTRVVSSIVVRFDNCNESCLFDCGEGTQHYLLRSCIKSRQIKRIIISELTSDSCLGIIGLLATLSLNERTFPLNIYGPKGFCKYLRLFSRYSQTNFSYALNIICVRNGIICQFSDYKIIAMTLNNSYPSIYGYSILEKERMGKFRVDYAQKLLIPFGPLYGDLKKLNKLILNNGSVLNGKNFCQPPMRGRKLTYISHCTDISKAIKIAWKSDILILNTSIECFDTSFSTIFFSKDFERIQTLSQEARIKYLFIIFCIYCDKSNWRANFLWIYDKHLPEIMRKQMINLTYKIIFKINLYYVLNTIQL</sequence>
<protein>
    <submittedName>
        <fullName evidence="1">Ribonuclease Z</fullName>
    </submittedName>
</protein>
<keyword evidence="1" id="KW-0150">Chloroplast</keyword>
<dbReference type="GO" id="GO:0042781">
    <property type="term" value="F:3'-tRNA processing endoribonuclease activity"/>
    <property type="evidence" value="ECO:0007669"/>
    <property type="project" value="TreeGrafter"/>
</dbReference>